<dbReference type="HOGENOM" id="CLU_150018_0_0_10"/>
<keyword evidence="4" id="KW-1185">Reference proteome</keyword>
<keyword evidence="1" id="KW-0732">Signal</keyword>
<dbReference type="AlphaFoldDB" id="D2QUR9"/>
<evidence type="ECO:0000313" key="4">
    <source>
        <dbReference type="Proteomes" id="UP000002028"/>
    </source>
</evidence>
<dbReference type="eggNOG" id="ENOG5033ISS">
    <property type="taxonomic scope" value="Bacteria"/>
</dbReference>
<dbReference type="Gene3D" id="3.30.1450.10">
    <property type="match status" value="1"/>
</dbReference>
<dbReference type="KEGG" id="sli:Slin_6594"/>
<organism evidence="3 4">
    <name type="scientific">Spirosoma linguale (strain ATCC 33905 / DSM 74 / LMG 10896 / Claus 1)</name>
    <dbReference type="NCBI Taxonomy" id="504472"/>
    <lineage>
        <taxon>Bacteria</taxon>
        <taxon>Pseudomonadati</taxon>
        <taxon>Bacteroidota</taxon>
        <taxon>Cytophagia</taxon>
        <taxon>Cytophagales</taxon>
        <taxon>Cytophagaceae</taxon>
        <taxon>Spirosoma</taxon>
    </lineage>
</organism>
<gene>
    <name evidence="3" type="ordered locus">Slin_6594</name>
</gene>
<feature type="transmembrane region" description="Helical" evidence="2">
    <location>
        <begin position="12"/>
        <end position="31"/>
    </location>
</feature>
<evidence type="ECO:0000256" key="2">
    <source>
        <dbReference type="SAM" id="Phobius"/>
    </source>
</evidence>
<dbReference type="STRING" id="504472.Slin_6594"/>
<evidence type="ECO:0008006" key="5">
    <source>
        <dbReference type="Google" id="ProtNLM"/>
    </source>
</evidence>
<evidence type="ECO:0000313" key="3">
    <source>
        <dbReference type="EMBL" id="ADB42551.1"/>
    </source>
</evidence>
<reference evidence="3 4" key="1">
    <citation type="journal article" date="2010" name="Stand. Genomic Sci.">
        <title>Complete genome sequence of Spirosoma linguale type strain (1).</title>
        <authorList>
            <person name="Lail K."/>
            <person name="Sikorski J."/>
            <person name="Saunders E."/>
            <person name="Lapidus A."/>
            <person name="Glavina Del Rio T."/>
            <person name="Copeland A."/>
            <person name="Tice H."/>
            <person name="Cheng J.-F."/>
            <person name="Lucas S."/>
            <person name="Nolan M."/>
            <person name="Bruce D."/>
            <person name="Goodwin L."/>
            <person name="Pitluck S."/>
            <person name="Ivanova N."/>
            <person name="Mavromatis K."/>
            <person name="Ovchinnikova G."/>
            <person name="Pati A."/>
            <person name="Chen A."/>
            <person name="Palaniappan K."/>
            <person name="Land M."/>
            <person name="Hauser L."/>
            <person name="Chang Y.-J."/>
            <person name="Jeffries C.D."/>
            <person name="Chain P."/>
            <person name="Brettin T."/>
            <person name="Detter J.C."/>
            <person name="Schuetze A."/>
            <person name="Rohde M."/>
            <person name="Tindall B.J."/>
            <person name="Goeker M."/>
            <person name="Bristow J."/>
            <person name="Eisen J.A."/>
            <person name="Markowitz V."/>
            <person name="Hugenholtz P."/>
            <person name="Kyrpides N.C."/>
            <person name="Klenk H.-P."/>
            <person name="Chen F."/>
        </authorList>
    </citation>
    <scope>NUCLEOTIDE SEQUENCE [LARGE SCALE GENOMIC DNA]</scope>
    <source>
        <strain evidence="4">ATCC 33905 / DSM 74 / LMG 10896 / Claus 1</strain>
    </source>
</reference>
<dbReference type="InterPro" id="IPR037873">
    <property type="entry name" value="BamE-like"/>
</dbReference>
<keyword evidence="2" id="KW-1133">Transmembrane helix</keyword>
<dbReference type="EMBL" id="CP001769">
    <property type="protein sequence ID" value="ADB42551.1"/>
    <property type="molecule type" value="Genomic_DNA"/>
</dbReference>
<accession>D2QUR9</accession>
<dbReference type="PROSITE" id="PS51257">
    <property type="entry name" value="PROKAR_LIPOPROTEIN"/>
    <property type="match status" value="1"/>
</dbReference>
<sequence length="111" mass="12539">MENAKLISKSLLLIYCAGCLLIGCVSNYVTWSTNANIKKIALGMSKDQVVSILGKDYLIASSSKNDYGKPVEILAYKSDSNEEYKLKFVNDQLMEWNREFINKYIIKDSSP</sequence>
<proteinExistence type="predicted"/>
<keyword evidence="2" id="KW-0812">Transmembrane</keyword>
<name>D2QUR9_SPILD</name>
<protein>
    <recommendedName>
        <fullName evidence="5">Lipoprotein SmpA/OmlA domain-containing protein</fullName>
    </recommendedName>
</protein>
<dbReference type="Proteomes" id="UP000002028">
    <property type="component" value="Chromosome"/>
</dbReference>
<keyword evidence="2" id="KW-0472">Membrane</keyword>
<evidence type="ECO:0000256" key="1">
    <source>
        <dbReference type="ARBA" id="ARBA00022729"/>
    </source>
</evidence>